<proteinExistence type="predicted"/>
<evidence type="ECO:0000313" key="3">
    <source>
        <dbReference type="Proteomes" id="UP000703269"/>
    </source>
</evidence>
<feature type="region of interest" description="Disordered" evidence="1">
    <location>
        <begin position="25"/>
        <end position="57"/>
    </location>
</feature>
<name>A0A9P3GHU2_9APHY</name>
<dbReference type="Proteomes" id="UP000703269">
    <property type="component" value="Unassembled WGS sequence"/>
</dbReference>
<protein>
    <submittedName>
        <fullName evidence="2">Uncharacterized protein</fullName>
    </submittedName>
</protein>
<dbReference type="AlphaFoldDB" id="A0A9P3GHU2"/>
<keyword evidence="3" id="KW-1185">Reference proteome</keyword>
<evidence type="ECO:0000313" key="2">
    <source>
        <dbReference type="EMBL" id="GJE95196.1"/>
    </source>
</evidence>
<sequence>MPDRASILRRKTSQRRILESFRTALRRGESRNKRDSPPARPVFPHIHHIPQTRQTHTTGPVAAAAFDLDFGAAYNTLESSKSRITY</sequence>
<feature type="compositionally biased region" description="Basic and acidic residues" evidence="1">
    <location>
        <begin position="26"/>
        <end position="37"/>
    </location>
</feature>
<accession>A0A9P3GHU2</accession>
<dbReference type="EMBL" id="BPQB01000046">
    <property type="protein sequence ID" value="GJE95196.1"/>
    <property type="molecule type" value="Genomic_DNA"/>
</dbReference>
<comment type="caution">
    <text evidence="2">The sequence shown here is derived from an EMBL/GenBank/DDBJ whole genome shotgun (WGS) entry which is preliminary data.</text>
</comment>
<evidence type="ECO:0000256" key="1">
    <source>
        <dbReference type="SAM" id="MobiDB-lite"/>
    </source>
</evidence>
<gene>
    <name evidence="2" type="ORF">PsYK624_113770</name>
</gene>
<organism evidence="2 3">
    <name type="scientific">Phanerochaete sordida</name>
    <dbReference type="NCBI Taxonomy" id="48140"/>
    <lineage>
        <taxon>Eukaryota</taxon>
        <taxon>Fungi</taxon>
        <taxon>Dikarya</taxon>
        <taxon>Basidiomycota</taxon>
        <taxon>Agaricomycotina</taxon>
        <taxon>Agaricomycetes</taxon>
        <taxon>Polyporales</taxon>
        <taxon>Phanerochaetaceae</taxon>
        <taxon>Phanerochaete</taxon>
    </lineage>
</organism>
<reference evidence="2 3" key="1">
    <citation type="submission" date="2021-08" db="EMBL/GenBank/DDBJ databases">
        <title>Draft Genome Sequence of Phanerochaete sordida strain YK-624.</title>
        <authorList>
            <person name="Mori T."/>
            <person name="Dohra H."/>
            <person name="Suzuki T."/>
            <person name="Kawagishi H."/>
            <person name="Hirai H."/>
        </authorList>
    </citation>
    <scope>NUCLEOTIDE SEQUENCE [LARGE SCALE GENOMIC DNA]</scope>
    <source>
        <strain evidence="2 3">YK-624</strain>
    </source>
</reference>